<dbReference type="PANTHER" id="PTHR34477">
    <property type="entry name" value="UPF0213 PROTEIN YHBQ"/>
    <property type="match status" value="1"/>
</dbReference>
<dbReference type="AlphaFoldDB" id="A0A6I6AQS9"/>
<gene>
    <name evidence="3" type="ORF">F1728_15220</name>
</gene>
<dbReference type="InterPro" id="IPR050190">
    <property type="entry name" value="UPF0213_domain"/>
</dbReference>
<dbReference type="KEGG" id="gim:F1728_15220"/>
<sequence>MVESRKIEIAESDLKEDDAADNPTDWFVYILRCADDSLYTGITTDLKRRCEQHNAGTASRYTRSRLPVSMVYHEIQATRSMALKRELEIKAMSRKAKEALIKSVK</sequence>
<evidence type="ECO:0000256" key="1">
    <source>
        <dbReference type="ARBA" id="ARBA00007435"/>
    </source>
</evidence>
<dbReference type="EMBL" id="CP043930">
    <property type="protein sequence ID" value="QGQ26990.1"/>
    <property type="molecule type" value="Genomic_DNA"/>
</dbReference>
<organism evidence="3 4">
    <name type="scientific">Gimesia benthica</name>
    <dbReference type="NCBI Taxonomy" id="2608982"/>
    <lineage>
        <taxon>Bacteria</taxon>
        <taxon>Pseudomonadati</taxon>
        <taxon>Planctomycetota</taxon>
        <taxon>Planctomycetia</taxon>
        <taxon>Planctomycetales</taxon>
        <taxon>Planctomycetaceae</taxon>
        <taxon>Gimesia</taxon>
    </lineage>
</organism>
<evidence type="ECO:0000259" key="2">
    <source>
        <dbReference type="PROSITE" id="PS50164"/>
    </source>
</evidence>
<evidence type="ECO:0000313" key="3">
    <source>
        <dbReference type="EMBL" id="QGQ26990.1"/>
    </source>
</evidence>
<dbReference type="InterPro" id="IPR000305">
    <property type="entry name" value="GIY-YIG_endonuc"/>
</dbReference>
<dbReference type="Proteomes" id="UP000427281">
    <property type="component" value="Chromosome"/>
</dbReference>
<proteinExistence type="inferred from homology"/>
<name>A0A6I6AQS9_9PLAN</name>
<keyword evidence="4" id="KW-1185">Reference proteome</keyword>
<dbReference type="InterPro" id="IPR035901">
    <property type="entry name" value="GIY-YIG_endonuc_sf"/>
</dbReference>
<feature type="domain" description="GIY-YIG" evidence="2">
    <location>
        <begin position="24"/>
        <end position="99"/>
    </location>
</feature>
<reference evidence="3 4" key="1">
    <citation type="submission" date="2019-09" db="EMBL/GenBank/DDBJ databases">
        <title>Gimesia benthica sp. nov., a novel bacterium isolated from deep-sea water of the Northwest Indian Ocean.</title>
        <authorList>
            <person name="Dai X."/>
        </authorList>
    </citation>
    <scope>NUCLEOTIDE SEQUENCE [LARGE SCALE GENOMIC DNA]</scope>
    <source>
        <strain evidence="3 4">E7</strain>
    </source>
</reference>
<accession>A0A6I6AQS9</accession>
<dbReference type="PROSITE" id="PS50164">
    <property type="entry name" value="GIY_YIG"/>
    <property type="match status" value="1"/>
</dbReference>
<dbReference type="Gene3D" id="3.40.1440.10">
    <property type="entry name" value="GIY-YIG endonuclease"/>
    <property type="match status" value="1"/>
</dbReference>
<dbReference type="CDD" id="cd10456">
    <property type="entry name" value="GIY-YIG_UPF0213"/>
    <property type="match status" value="1"/>
</dbReference>
<comment type="similarity">
    <text evidence="1">Belongs to the UPF0213 family.</text>
</comment>
<dbReference type="Pfam" id="PF01541">
    <property type="entry name" value="GIY-YIG"/>
    <property type="match status" value="1"/>
</dbReference>
<protein>
    <submittedName>
        <fullName evidence="3">GIY-YIG nuclease family protein</fullName>
    </submittedName>
</protein>
<dbReference type="PANTHER" id="PTHR34477:SF1">
    <property type="entry name" value="UPF0213 PROTEIN YHBQ"/>
    <property type="match status" value="1"/>
</dbReference>
<evidence type="ECO:0000313" key="4">
    <source>
        <dbReference type="Proteomes" id="UP000427281"/>
    </source>
</evidence>
<dbReference type="SUPFAM" id="SSF82771">
    <property type="entry name" value="GIY-YIG endonuclease"/>
    <property type="match status" value="1"/>
</dbReference>